<gene>
    <name evidence="2" type="ORF">NCTC10994_02366</name>
</gene>
<proteinExistence type="predicted"/>
<protein>
    <submittedName>
        <fullName evidence="2">Uncharacterized protein</fullName>
    </submittedName>
</protein>
<evidence type="ECO:0000256" key="1">
    <source>
        <dbReference type="SAM" id="Coils"/>
    </source>
</evidence>
<dbReference type="STRING" id="1219011.GCA_001895045_04143"/>
<keyword evidence="3" id="KW-1185">Reference proteome</keyword>
<name>A0A2X4X0R4_9NOCA</name>
<organism evidence="2 3">
    <name type="scientific">Rhodococcus coprophilus</name>
    <dbReference type="NCBI Taxonomy" id="38310"/>
    <lineage>
        <taxon>Bacteria</taxon>
        <taxon>Bacillati</taxon>
        <taxon>Actinomycetota</taxon>
        <taxon>Actinomycetes</taxon>
        <taxon>Mycobacteriales</taxon>
        <taxon>Nocardiaceae</taxon>
        <taxon>Rhodococcus</taxon>
    </lineage>
</organism>
<dbReference type="AlphaFoldDB" id="A0A2X4X0R4"/>
<sequence>MANIPENAQLHELPAYWQDRILKLRSEGFELRKRLHTAENFDTKSEKVRKLNNEAKNLRIRLRAAEARISELGAQLPDPCSS</sequence>
<evidence type="ECO:0000313" key="3">
    <source>
        <dbReference type="Proteomes" id="UP000249091"/>
    </source>
</evidence>
<keyword evidence="1" id="KW-0175">Coiled coil</keyword>
<dbReference type="Proteomes" id="UP000249091">
    <property type="component" value="Chromosome 1"/>
</dbReference>
<feature type="coiled-coil region" evidence="1">
    <location>
        <begin position="41"/>
        <end position="75"/>
    </location>
</feature>
<reference evidence="2 3" key="1">
    <citation type="submission" date="2018-06" db="EMBL/GenBank/DDBJ databases">
        <authorList>
            <consortium name="Pathogen Informatics"/>
            <person name="Doyle S."/>
        </authorList>
    </citation>
    <scope>NUCLEOTIDE SEQUENCE [LARGE SCALE GENOMIC DNA]</scope>
    <source>
        <strain evidence="2 3">NCTC10994</strain>
    </source>
</reference>
<dbReference type="RefSeq" id="WP_072705037.1">
    <property type="nucleotide sequence ID" value="NZ_JAFBBL010000001.1"/>
</dbReference>
<evidence type="ECO:0000313" key="2">
    <source>
        <dbReference type="EMBL" id="SQI32925.1"/>
    </source>
</evidence>
<accession>A0A2X4X0R4</accession>
<dbReference type="EMBL" id="LS483468">
    <property type="protein sequence ID" value="SQI32925.1"/>
    <property type="molecule type" value="Genomic_DNA"/>
</dbReference>
<dbReference type="KEGG" id="rcr:NCTC10994_02366"/>